<feature type="compositionally biased region" description="Pro residues" evidence="1">
    <location>
        <begin position="20"/>
        <end position="35"/>
    </location>
</feature>
<proteinExistence type="predicted"/>
<evidence type="ECO:0000313" key="3">
    <source>
        <dbReference type="Proteomes" id="UP000799438"/>
    </source>
</evidence>
<feature type="compositionally biased region" description="Polar residues" evidence="1">
    <location>
        <begin position="125"/>
        <end position="136"/>
    </location>
</feature>
<dbReference type="GeneID" id="54298974"/>
<feature type="compositionally biased region" description="Low complexity" evidence="1">
    <location>
        <begin position="81"/>
        <end position="90"/>
    </location>
</feature>
<organism evidence="2 3">
    <name type="scientific">Aplosporella prunicola CBS 121167</name>
    <dbReference type="NCBI Taxonomy" id="1176127"/>
    <lineage>
        <taxon>Eukaryota</taxon>
        <taxon>Fungi</taxon>
        <taxon>Dikarya</taxon>
        <taxon>Ascomycota</taxon>
        <taxon>Pezizomycotina</taxon>
        <taxon>Dothideomycetes</taxon>
        <taxon>Dothideomycetes incertae sedis</taxon>
        <taxon>Botryosphaeriales</taxon>
        <taxon>Aplosporellaceae</taxon>
        <taxon>Aplosporella</taxon>
    </lineage>
</organism>
<dbReference type="AlphaFoldDB" id="A0A6A6AZ36"/>
<reference evidence="2" key="1">
    <citation type="journal article" date="2020" name="Stud. Mycol.">
        <title>101 Dothideomycetes genomes: a test case for predicting lifestyles and emergence of pathogens.</title>
        <authorList>
            <person name="Haridas S."/>
            <person name="Albert R."/>
            <person name="Binder M."/>
            <person name="Bloem J."/>
            <person name="Labutti K."/>
            <person name="Salamov A."/>
            <person name="Andreopoulos B."/>
            <person name="Baker S."/>
            <person name="Barry K."/>
            <person name="Bills G."/>
            <person name="Bluhm B."/>
            <person name="Cannon C."/>
            <person name="Castanera R."/>
            <person name="Culley D."/>
            <person name="Daum C."/>
            <person name="Ezra D."/>
            <person name="Gonzalez J."/>
            <person name="Henrissat B."/>
            <person name="Kuo A."/>
            <person name="Liang C."/>
            <person name="Lipzen A."/>
            <person name="Lutzoni F."/>
            <person name="Magnuson J."/>
            <person name="Mondo S."/>
            <person name="Nolan M."/>
            <person name="Ohm R."/>
            <person name="Pangilinan J."/>
            <person name="Park H.-J."/>
            <person name="Ramirez L."/>
            <person name="Alfaro M."/>
            <person name="Sun H."/>
            <person name="Tritt A."/>
            <person name="Yoshinaga Y."/>
            <person name="Zwiers L.-H."/>
            <person name="Turgeon B."/>
            <person name="Goodwin S."/>
            <person name="Spatafora J."/>
            <person name="Crous P."/>
            <person name="Grigoriev I."/>
        </authorList>
    </citation>
    <scope>NUCLEOTIDE SEQUENCE</scope>
    <source>
        <strain evidence="2">CBS 121167</strain>
    </source>
</reference>
<feature type="non-terminal residue" evidence="2">
    <location>
        <position position="181"/>
    </location>
</feature>
<keyword evidence="3" id="KW-1185">Reference proteome</keyword>
<dbReference type="RefSeq" id="XP_033391449.1">
    <property type="nucleotide sequence ID" value="XM_033541478.1"/>
</dbReference>
<dbReference type="EMBL" id="ML995555">
    <property type="protein sequence ID" value="KAF2135731.1"/>
    <property type="molecule type" value="Genomic_DNA"/>
</dbReference>
<feature type="region of interest" description="Disordered" evidence="1">
    <location>
        <begin position="1"/>
        <end position="181"/>
    </location>
</feature>
<evidence type="ECO:0000256" key="1">
    <source>
        <dbReference type="SAM" id="MobiDB-lite"/>
    </source>
</evidence>
<accession>A0A6A6AZ36</accession>
<protein>
    <submittedName>
        <fullName evidence="2">Uncharacterized protein</fullName>
    </submittedName>
</protein>
<feature type="compositionally biased region" description="Polar residues" evidence="1">
    <location>
        <begin position="92"/>
        <end position="106"/>
    </location>
</feature>
<dbReference type="Proteomes" id="UP000799438">
    <property type="component" value="Unassembled WGS sequence"/>
</dbReference>
<evidence type="ECO:0000313" key="2">
    <source>
        <dbReference type="EMBL" id="KAF2135731.1"/>
    </source>
</evidence>
<name>A0A6A6AZ36_9PEZI</name>
<sequence length="181" mass="19612">MHTQEPAHNRTLSPRAHTHPSPPARRPPPSAPPPAQHKAQRPAQTTKDLSRRVSKGKRGKLPTNPNPGQHSTYARNKSARSKQASKQASRTRLPNPTPALTHQAHTLTGPPNPSIPQSIIPSPYYSHQQPLGTSTLPKARPSIEHGTYRLISAGAATHTHARSTHAHPPSPRQAAPKPEQV</sequence>
<gene>
    <name evidence="2" type="ORF">K452DRAFT_292983</name>
</gene>